<dbReference type="Gene3D" id="1.20.1530.20">
    <property type="match status" value="1"/>
</dbReference>
<organism evidence="8 9">
    <name type="scientific">Caerostris extrusa</name>
    <name type="common">Bark spider</name>
    <name type="synonym">Caerostris bankana</name>
    <dbReference type="NCBI Taxonomy" id="172846"/>
    <lineage>
        <taxon>Eukaryota</taxon>
        <taxon>Metazoa</taxon>
        <taxon>Ecdysozoa</taxon>
        <taxon>Arthropoda</taxon>
        <taxon>Chelicerata</taxon>
        <taxon>Arachnida</taxon>
        <taxon>Araneae</taxon>
        <taxon>Araneomorphae</taxon>
        <taxon>Entelegynae</taxon>
        <taxon>Araneoidea</taxon>
        <taxon>Araneidae</taxon>
        <taxon>Caerostris</taxon>
    </lineage>
</organism>
<feature type="transmembrane region" description="Helical" evidence="6">
    <location>
        <begin position="319"/>
        <end position="338"/>
    </location>
</feature>
<dbReference type="GO" id="GO:0016020">
    <property type="term" value="C:membrane"/>
    <property type="evidence" value="ECO:0007669"/>
    <property type="project" value="UniProtKB-SubCell"/>
</dbReference>
<evidence type="ECO:0000256" key="3">
    <source>
        <dbReference type="ARBA" id="ARBA00022692"/>
    </source>
</evidence>
<accession>A0AAV4T4R6</accession>
<proteinExistence type="inferred from homology"/>
<evidence type="ECO:0000259" key="7">
    <source>
        <dbReference type="Pfam" id="PF00999"/>
    </source>
</evidence>
<dbReference type="GO" id="GO:0015297">
    <property type="term" value="F:antiporter activity"/>
    <property type="evidence" value="ECO:0007669"/>
    <property type="project" value="InterPro"/>
</dbReference>
<feature type="transmembrane region" description="Helical" evidence="6">
    <location>
        <begin position="285"/>
        <end position="307"/>
    </location>
</feature>
<feature type="transmembrane region" description="Helical" evidence="6">
    <location>
        <begin position="409"/>
        <end position="429"/>
    </location>
</feature>
<feature type="transmembrane region" description="Helical" evidence="6">
    <location>
        <begin position="104"/>
        <end position="122"/>
    </location>
</feature>
<evidence type="ECO:0000256" key="6">
    <source>
        <dbReference type="SAM" id="Phobius"/>
    </source>
</evidence>
<feature type="transmembrane region" description="Helical" evidence="6">
    <location>
        <begin position="216"/>
        <end position="237"/>
    </location>
</feature>
<keyword evidence="4 6" id="KW-1133">Transmembrane helix</keyword>
<evidence type="ECO:0000256" key="4">
    <source>
        <dbReference type="ARBA" id="ARBA00022989"/>
    </source>
</evidence>
<dbReference type="Pfam" id="PF00999">
    <property type="entry name" value="Na_H_Exchanger"/>
    <property type="match status" value="1"/>
</dbReference>
<protein>
    <recommendedName>
        <fullName evidence="7">Cation/H+ exchanger transmembrane domain-containing protein</fullName>
    </recommendedName>
</protein>
<name>A0AAV4T4R6_CAEEX</name>
<dbReference type="InterPro" id="IPR006153">
    <property type="entry name" value="Cation/H_exchanger_TM"/>
</dbReference>
<keyword evidence="5 6" id="KW-0472">Membrane</keyword>
<feature type="domain" description="Cation/H+ exchanger transmembrane" evidence="7">
    <location>
        <begin position="112"/>
        <end position="454"/>
    </location>
</feature>
<feature type="transmembrane region" description="Helical" evidence="6">
    <location>
        <begin position="187"/>
        <end position="210"/>
    </location>
</feature>
<feature type="transmembrane region" description="Helical" evidence="6">
    <location>
        <begin position="129"/>
        <end position="148"/>
    </location>
</feature>
<comment type="similarity">
    <text evidence="2">Belongs to the monovalent cation:proton antiporter 1 (CPA1) transporter (TC 2.A.36) family.</text>
</comment>
<sequence length="485" mass="53439">MEDVPVLQSIFQSKTALWEAHSTQWNIMLIQNETIGQSSGLHFMFLFFKICGEWADQSFLKKCHHYLPSKKKIMLAISQLFIIIFLYASMYGILGKDALPESEIFALLLLYVLAHIGGKLASIVKLPPLIGMLIIGFLFRNLPFIPYYRNISNQWATTLRSAAFVIILLKAGLGLDAEKLKALKRIVFQLAFFPCIIETIVSGISSHFLLGLPWTWAIMFGFVLSAVSPAVVVPGLLNLQERSFGVKKGIPTLVIAAASMDDILAITGFSVMLGASLTGDHLGYALLNGIWEPTAGLICGILFGFIFRFFPSSENSSSTLLLYHITMLCLGGFTGMFVSKTIGIAGAGPMSCLVMAFVASLGWKKDVQHLEGIQKIIGVMWNLLQPFLFSLIGAEVLLQNLQSNLDNTILALLLGFVFRIITATIASFGGDFNLKEKVFIAVAWFPKATVQAAVGPQPLDYVLTYDKGEELENHAQRLIFYLCSL</sequence>
<comment type="subcellular location">
    <subcellularLocation>
        <location evidence="1">Membrane</location>
        <topology evidence="1">Multi-pass membrane protein</topology>
    </subcellularLocation>
</comment>
<dbReference type="PANTHER" id="PTHR31102:SF1">
    <property type="entry name" value="CATION_H+ EXCHANGER DOMAIN-CONTAINING PROTEIN"/>
    <property type="match status" value="1"/>
</dbReference>
<evidence type="ECO:0000313" key="8">
    <source>
        <dbReference type="EMBL" id="GIY41623.1"/>
    </source>
</evidence>
<evidence type="ECO:0000256" key="1">
    <source>
        <dbReference type="ARBA" id="ARBA00004141"/>
    </source>
</evidence>
<dbReference type="Proteomes" id="UP001054945">
    <property type="component" value="Unassembled WGS sequence"/>
</dbReference>
<evidence type="ECO:0000256" key="2">
    <source>
        <dbReference type="ARBA" id="ARBA00007367"/>
    </source>
</evidence>
<feature type="transmembrane region" description="Helical" evidence="6">
    <location>
        <begin position="249"/>
        <end position="273"/>
    </location>
</feature>
<gene>
    <name evidence="8" type="primary">SLC9B2</name>
    <name evidence="8" type="ORF">CEXT_530521</name>
</gene>
<dbReference type="InterPro" id="IPR038770">
    <property type="entry name" value="Na+/solute_symporter_sf"/>
</dbReference>
<feature type="transmembrane region" description="Helical" evidence="6">
    <location>
        <begin position="73"/>
        <end position="92"/>
    </location>
</feature>
<reference evidence="8 9" key="1">
    <citation type="submission" date="2021-06" db="EMBL/GenBank/DDBJ databases">
        <title>Caerostris extrusa draft genome.</title>
        <authorList>
            <person name="Kono N."/>
            <person name="Arakawa K."/>
        </authorList>
    </citation>
    <scope>NUCLEOTIDE SEQUENCE [LARGE SCALE GENOMIC DNA]</scope>
</reference>
<dbReference type="PANTHER" id="PTHR31102">
    <property type="match status" value="1"/>
</dbReference>
<keyword evidence="3 6" id="KW-0812">Transmembrane</keyword>
<dbReference type="AlphaFoldDB" id="A0AAV4T4R6"/>
<dbReference type="InterPro" id="IPR051843">
    <property type="entry name" value="CPA1_transporter"/>
</dbReference>
<dbReference type="GO" id="GO:1902600">
    <property type="term" value="P:proton transmembrane transport"/>
    <property type="evidence" value="ECO:0007669"/>
    <property type="project" value="InterPro"/>
</dbReference>
<feature type="transmembrane region" description="Helical" evidence="6">
    <location>
        <begin position="344"/>
        <end position="364"/>
    </location>
</feature>
<evidence type="ECO:0000256" key="5">
    <source>
        <dbReference type="ARBA" id="ARBA00023136"/>
    </source>
</evidence>
<keyword evidence="9" id="KW-1185">Reference proteome</keyword>
<comment type="caution">
    <text evidence="8">The sequence shown here is derived from an EMBL/GenBank/DDBJ whole genome shotgun (WGS) entry which is preliminary data.</text>
</comment>
<evidence type="ECO:0000313" key="9">
    <source>
        <dbReference type="Proteomes" id="UP001054945"/>
    </source>
</evidence>
<feature type="transmembrane region" description="Helical" evidence="6">
    <location>
        <begin position="376"/>
        <end position="397"/>
    </location>
</feature>
<dbReference type="EMBL" id="BPLR01010733">
    <property type="protein sequence ID" value="GIY41623.1"/>
    <property type="molecule type" value="Genomic_DNA"/>
</dbReference>